<evidence type="ECO:0000313" key="2">
    <source>
        <dbReference type="Proteomes" id="UP001205566"/>
    </source>
</evidence>
<dbReference type="EMBL" id="JACASI010000035">
    <property type="protein sequence ID" value="MCQ3830614.1"/>
    <property type="molecule type" value="Genomic_DNA"/>
</dbReference>
<reference evidence="1" key="1">
    <citation type="thesis" date="2020" institute="Technische Universitat Dresden" country="Dresden, Germany">
        <title>The Agarolytic System of Microbulbifer elongatus PORT2, Isolated from Batu Karas, Pangandaran West Java Indonesia.</title>
        <authorList>
            <person name="Anggraeni S.R."/>
        </authorList>
    </citation>
    <scope>NUCLEOTIDE SEQUENCE</scope>
    <source>
        <strain evidence="1">PORT2</strain>
    </source>
</reference>
<gene>
    <name evidence="1" type="ORF">HXX02_14325</name>
</gene>
<name>A0ABT1P653_9GAMM</name>
<keyword evidence="2" id="KW-1185">Reference proteome</keyword>
<evidence type="ECO:0008006" key="3">
    <source>
        <dbReference type="Google" id="ProtNLM"/>
    </source>
</evidence>
<protein>
    <recommendedName>
        <fullName evidence="3">DUF4240 domain-containing protein</fullName>
    </recommendedName>
</protein>
<accession>A0ABT1P653</accession>
<dbReference type="RefSeq" id="WP_255875534.1">
    <property type="nucleotide sequence ID" value="NZ_JACASI010000035.1"/>
</dbReference>
<dbReference type="Proteomes" id="UP001205566">
    <property type="component" value="Unassembled WGS sequence"/>
</dbReference>
<organism evidence="1 2">
    <name type="scientific">Microbulbifer elongatus</name>
    <dbReference type="NCBI Taxonomy" id="86173"/>
    <lineage>
        <taxon>Bacteria</taxon>
        <taxon>Pseudomonadati</taxon>
        <taxon>Pseudomonadota</taxon>
        <taxon>Gammaproteobacteria</taxon>
        <taxon>Cellvibrionales</taxon>
        <taxon>Microbulbiferaceae</taxon>
        <taxon>Microbulbifer</taxon>
    </lineage>
</organism>
<comment type="caution">
    <text evidence="1">The sequence shown here is derived from an EMBL/GenBank/DDBJ whole genome shotgun (WGS) entry which is preliminary data.</text>
</comment>
<evidence type="ECO:0000313" key="1">
    <source>
        <dbReference type="EMBL" id="MCQ3830614.1"/>
    </source>
</evidence>
<sequence length="177" mass="20594">MDKFKLCKFDLNDPKYVDDWMEIDDVFKSKDDPAEAWSEYLKVEYQFLDFFACLLCGGWGGEIKLEQFSYDPFLYPEIISDGDILSECFENLVCDQSFLHGIADDFSGRSLIEKLLVFQVALRGLASFKMVGDDGAFLSTMDDCFYFYFRADMREVEGLTSLYPNLFLYPWGVESWD</sequence>
<proteinExistence type="predicted"/>